<feature type="transmembrane region" description="Helical" evidence="7">
    <location>
        <begin position="216"/>
        <end position="241"/>
    </location>
</feature>
<evidence type="ECO:0000256" key="2">
    <source>
        <dbReference type="ARBA" id="ARBA00022448"/>
    </source>
</evidence>
<gene>
    <name evidence="8" type="ORF">LCGC14_0511020</name>
</gene>
<evidence type="ECO:0000313" key="8">
    <source>
        <dbReference type="EMBL" id="KKN62555.1"/>
    </source>
</evidence>
<feature type="transmembrane region" description="Helical" evidence="7">
    <location>
        <begin position="149"/>
        <end position="169"/>
    </location>
</feature>
<feature type="non-terminal residue" evidence="8">
    <location>
        <position position="555"/>
    </location>
</feature>
<feature type="transmembrane region" description="Helical" evidence="7">
    <location>
        <begin position="281"/>
        <end position="301"/>
    </location>
</feature>
<dbReference type="GO" id="GO:0005886">
    <property type="term" value="C:plasma membrane"/>
    <property type="evidence" value="ECO:0007669"/>
    <property type="project" value="UniProtKB-SubCell"/>
</dbReference>
<name>A0A0F9S1C5_9ZZZZ</name>
<evidence type="ECO:0000256" key="3">
    <source>
        <dbReference type="ARBA" id="ARBA00022475"/>
    </source>
</evidence>
<feature type="transmembrane region" description="Helical" evidence="7">
    <location>
        <begin position="253"/>
        <end position="274"/>
    </location>
</feature>
<dbReference type="SUPFAM" id="SSF103473">
    <property type="entry name" value="MFS general substrate transporter"/>
    <property type="match status" value="1"/>
</dbReference>
<feature type="transmembrane region" description="Helical" evidence="7">
    <location>
        <begin position="12"/>
        <end position="34"/>
    </location>
</feature>
<dbReference type="PANTHER" id="PTHR43266:SF2">
    <property type="entry name" value="MAJOR FACILITATOR SUPERFAMILY (MFS) PROFILE DOMAIN-CONTAINING PROTEIN"/>
    <property type="match status" value="1"/>
</dbReference>
<feature type="transmembrane region" description="Helical" evidence="7">
    <location>
        <begin position="46"/>
        <end position="69"/>
    </location>
</feature>
<protein>
    <recommendedName>
        <fullName evidence="9">Major facilitator superfamily (MFS) profile domain-containing protein</fullName>
    </recommendedName>
</protein>
<evidence type="ECO:0000256" key="7">
    <source>
        <dbReference type="SAM" id="Phobius"/>
    </source>
</evidence>
<dbReference type="CDD" id="cd06173">
    <property type="entry name" value="MFS_MefA_like"/>
    <property type="match status" value="1"/>
</dbReference>
<evidence type="ECO:0000256" key="6">
    <source>
        <dbReference type="ARBA" id="ARBA00023136"/>
    </source>
</evidence>
<evidence type="ECO:0008006" key="9">
    <source>
        <dbReference type="Google" id="ProtNLM"/>
    </source>
</evidence>
<feature type="transmembrane region" description="Helical" evidence="7">
    <location>
        <begin position="340"/>
        <end position="364"/>
    </location>
</feature>
<evidence type="ECO:0000256" key="5">
    <source>
        <dbReference type="ARBA" id="ARBA00022989"/>
    </source>
</evidence>
<dbReference type="PANTHER" id="PTHR43266">
    <property type="entry name" value="MACROLIDE-EFFLUX PROTEIN"/>
    <property type="match status" value="1"/>
</dbReference>
<keyword evidence="6 7" id="KW-0472">Membrane</keyword>
<dbReference type="GO" id="GO:0022857">
    <property type="term" value="F:transmembrane transporter activity"/>
    <property type="evidence" value="ECO:0007669"/>
    <property type="project" value="InterPro"/>
</dbReference>
<sequence>MLSVLRHRTYRHLFTAQVLSLIGTGLTTVALGLLAYDLAGADAGAVLGTALAIKMVAYVGVSPFAGVLTSYLPRRALLVILDLCRAGLVFLLPFVTEIWQVYALVFAFQSFSAAFTPTFQATIPDILADEKDYTNALSLSRLAYDLESLLSPLLAGVLLTVISFHWLFVGTTLGFLSSAVLVVSVALPVVAKASTGSSFLDRLTLGSRIYLATPRLRGLLALAFAAASGGAMVIVNTVVHVRESLGGTNEDVAYLFAAYGLGSMTVAIILSRLLDRLPVRAVMVSGAGSMAVLLSFGSLGAGWEASVVLWALLGAASSLIGTPAGLLLRRSSDPGSRPAVFAAQFALSHACWLVTYPLAGWLGARLGLDATFMVMAVGAGLGTTAALLLWPANDPVEVEHEHAGSVHDALHVHDTAGITAGAVTNTEVNASAAIARSKLASNTDTITIDPYTLKKHNALNAIIPSAPDSTYLGILGAPGSLLVGTNTNNTQENEQAAFVFVLPPEYVAQQNITVRIKARVDVARNAESLLDVVVKRLDENGLDATDLCLTSPIGI</sequence>
<dbReference type="Gene3D" id="1.20.1250.20">
    <property type="entry name" value="MFS general substrate transporter like domains"/>
    <property type="match status" value="2"/>
</dbReference>
<keyword evidence="3" id="KW-1003">Cell membrane</keyword>
<proteinExistence type="predicted"/>
<keyword evidence="5 7" id="KW-1133">Transmembrane helix</keyword>
<keyword evidence="2" id="KW-0813">Transport</keyword>
<dbReference type="EMBL" id="LAZR01000620">
    <property type="protein sequence ID" value="KKN62555.1"/>
    <property type="molecule type" value="Genomic_DNA"/>
</dbReference>
<feature type="transmembrane region" description="Helical" evidence="7">
    <location>
        <begin position="370"/>
        <end position="390"/>
    </location>
</feature>
<comment type="subcellular location">
    <subcellularLocation>
        <location evidence="1">Cell membrane</location>
        <topology evidence="1">Multi-pass membrane protein</topology>
    </subcellularLocation>
</comment>
<feature type="transmembrane region" description="Helical" evidence="7">
    <location>
        <begin position="307"/>
        <end position="328"/>
    </location>
</feature>
<dbReference type="InterPro" id="IPR036259">
    <property type="entry name" value="MFS_trans_sf"/>
</dbReference>
<feature type="transmembrane region" description="Helical" evidence="7">
    <location>
        <begin position="175"/>
        <end position="195"/>
    </location>
</feature>
<dbReference type="Pfam" id="PF07690">
    <property type="entry name" value="MFS_1"/>
    <property type="match status" value="1"/>
</dbReference>
<evidence type="ECO:0000256" key="4">
    <source>
        <dbReference type="ARBA" id="ARBA00022692"/>
    </source>
</evidence>
<dbReference type="InterPro" id="IPR011701">
    <property type="entry name" value="MFS"/>
</dbReference>
<dbReference type="AlphaFoldDB" id="A0A0F9S1C5"/>
<evidence type="ECO:0000256" key="1">
    <source>
        <dbReference type="ARBA" id="ARBA00004651"/>
    </source>
</evidence>
<organism evidence="8">
    <name type="scientific">marine sediment metagenome</name>
    <dbReference type="NCBI Taxonomy" id="412755"/>
    <lineage>
        <taxon>unclassified sequences</taxon>
        <taxon>metagenomes</taxon>
        <taxon>ecological metagenomes</taxon>
    </lineage>
</organism>
<comment type="caution">
    <text evidence="8">The sequence shown here is derived from an EMBL/GenBank/DDBJ whole genome shotgun (WGS) entry which is preliminary data.</text>
</comment>
<keyword evidence="4 7" id="KW-0812">Transmembrane</keyword>
<accession>A0A0F9S1C5</accession>
<reference evidence="8" key="1">
    <citation type="journal article" date="2015" name="Nature">
        <title>Complex archaea that bridge the gap between prokaryotes and eukaryotes.</title>
        <authorList>
            <person name="Spang A."/>
            <person name="Saw J.H."/>
            <person name="Jorgensen S.L."/>
            <person name="Zaremba-Niedzwiedzka K."/>
            <person name="Martijn J."/>
            <person name="Lind A.E."/>
            <person name="van Eijk R."/>
            <person name="Schleper C."/>
            <person name="Guy L."/>
            <person name="Ettema T.J."/>
        </authorList>
    </citation>
    <scope>NUCLEOTIDE SEQUENCE</scope>
</reference>